<dbReference type="EMBL" id="BRXU01000004">
    <property type="protein sequence ID" value="GLC51348.1"/>
    <property type="molecule type" value="Genomic_DNA"/>
</dbReference>
<organism evidence="2 3">
    <name type="scientific">Pleodorina starrii</name>
    <dbReference type="NCBI Taxonomy" id="330485"/>
    <lineage>
        <taxon>Eukaryota</taxon>
        <taxon>Viridiplantae</taxon>
        <taxon>Chlorophyta</taxon>
        <taxon>core chlorophytes</taxon>
        <taxon>Chlorophyceae</taxon>
        <taxon>CS clade</taxon>
        <taxon>Chlamydomonadales</taxon>
        <taxon>Volvocaceae</taxon>
        <taxon>Pleodorina</taxon>
    </lineage>
</organism>
<proteinExistence type="predicted"/>
<feature type="region of interest" description="Disordered" evidence="1">
    <location>
        <begin position="210"/>
        <end position="252"/>
    </location>
</feature>
<reference evidence="2 3" key="1">
    <citation type="journal article" date="2023" name="Commun. Biol.">
        <title>Reorganization of the ancestral sex-determining regions during the evolution of trioecy in Pleodorina starrii.</title>
        <authorList>
            <person name="Takahashi K."/>
            <person name="Suzuki S."/>
            <person name="Kawai-Toyooka H."/>
            <person name="Yamamoto K."/>
            <person name="Hamaji T."/>
            <person name="Ootsuki R."/>
            <person name="Yamaguchi H."/>
            <person name="Kawachi M."/>
            <person name="Higashiyama T."/>
            <person name="Nozaki H."/>
        </authorList>
    </citation>
    <scope>NUCLEOTIDE SEQUENCE [LARGE SCALE GENOMIC DNA]</scope>
    <source>
        <strain evidence="2 3">NIES-4479</strain>
    </source>
</reference>
<dbReference type="Proteomes" id="UP001165080">
    <property type="component" value="Unassembled WGS sequence"/>
</dbReference>
<feature type="non-terminal residue" evidence="2">
    <location>
        <position position="1"/>
    </location>
</feature>
<accession>A0A9W6BFZ7</accession>
<keyword evidence="3" id="KW-1185">Reference proteome</keyword>
<feature type="region of interest" description="Disordered" evidence="1">
    <location>
        <begin position="86"/>
        <end position="119"/>
    </location>
</feature>
<dbReference type="AlphaFoldDB" id="A0A9W6BFZ7"/>
<gene>
    <name evidence="2" type="primary">PLESTB000931</name>
    <name evidence="2" type="ORF">PLESTB_000492700</name>
</gene>
<feature type="compositionally biased region" description="Gly residues" evidence="1">
    <location>
        <begin position="231"/>
        <end position="243"/>
    </location>
</feature>
<name>A0A9W6BFZ7_9CHLO</name>
<comment type="caution">
    <text evidence="2">The sequence shown here is derived from an EMBL/GenBank/DDBJ whole genome shotgun (WGS) entry which is preliminary data.</text>
</comment>
<sequence>LNAAGGARKAMGPLQRGLLRGPPGQQPNTQQAVAAASNFVGPLAYYLMAARRARHQHVPTTMVRSSWGETPLPNAAGAAPAWQTLNSADWAGGGGSDLSDQSPADAGAHKPPHPQPHAASMSCEFYRPLRPDVRMAWGASGEDGGADQGAGASLGPDAHVTYTVSATTPLGDVMKPAPHRRRTAAEGEAVAVVAAGGDAAAEAGASVSRRRATADGVVGSSLGSSSPVGGLADGVGGELGTGELGMQPYEPN</sequence>
<evidence type="ECO:0000313" key="3">
    <source>
        <dbReference type="Proteomes" id="UP001165080"/>
    </source>
</evidence>
<evidence type="ECO:0000313" key="2">
    <source>
        <dbReference type="EMBL" id="GLC51348.1"/>
    </source>
</evidence>
<protein>
    <submittedName>
        <fullName evidence="2">Uncharacterized protein</fullName>
    </submittedName>
</protein>
<evidence type="ECO:0000256" key="1">
    <source>
        <dbReference type="SAM" id="MobiDB-lite"/>
    </source>
</evidence>
<feature type="compositionally biased region" description="Low complexity" evidence="1">
    <location>
        <begin position="216"/>
        <end position="230"/>
    </location>
</feature>
<feature type="region of interest" description="Disordered" evidence="1">
    <location>
        <begin position="1"/>
        <end position="29"/>
    </location>
</feature>